<protein>
    <submittedName>
        <fullName evidence="3">Lysophospholipid acyltransferase family protein</fullName>
    </submittedName>
</protein>
<proteinExistence type="predicted"/>
<evidence type="ECO:0000313" key="3">
    <source>
        <dbReference type="EMBL" id="MBD3665945.1"/>
    </source>
</evidence>
<evidence type="ECO:0000259" key="2">
    <source>
        <dbReference type="Pfam" id="PF19576"/>
    </source>
</evidence>
<comment type="caution">
    <text evidence="3">The sequence shown here is derived from an EMBL/GenBank/DDBJ whole genome shotgun (WGS) entry which is preliminary data.</text>
</comment>
<evidence type="ECO:0000256" key="1">
    <source>
        <dbReference type="SAM" id="MobiDB-lite"/>
    </source>
</evidence>
<dbReference type="EMBL" id="JACTAG010000003">
    <property type="protein sequence ID" value="MBD3665945.1"/>
    <property type="molecule type" value="Genomic_DNA"/>
</dbReference>
<keyword evidence="3" id="KW-0808">Transferase</keyword>
<dbReference type="InterPro" id="IPR045746">
    <property type="entry name" value="ACT14924-like_Acyltransf_dom"/>
</dbReference>
<dbReference type="Proteomes" id="UP000635142">
    <property type="component" value="Unassembled WGS sequence"/>
</dbReference>
<reference evidence="3" key="1">
    <citation type="submission" date="2020-08" db="EMBL/GenBank/DDBJ databases">
        <title>Sulfitobacter aestuariivivens sp. nov., isolated from a tidal flat.</title>
        <authorList>
            <person name="Park S."/>
            <person name="Yoon J.-H."/>
        </authorList>
    </citation>
    <scope>NUCLEOTIDE SEQUENCE</scope>
    <source>
        <strain evidence="3">TSTF-M16</strain>
    </source>
</reference>
<dbReference type="Pfam" id="PF19576">
    <property type="entry name" value="Acyltransf_2"/>
    <property type="match status" value="1"/>
</dbReference>
<keyword evidence="4" id="KW-1185">Reference proteome</keyword>
<feature type="region of interest" description="Disordered" evidence="1">
    <location>
        <begin position="1"/>
        <end position="21"/>
    </location>
</feature>
<name>A0A927D6K4_9RHOB</name>
<keyword evidence="3" id="KW-0012">Acyltransferase</keyword>
<sequence>MSDNAGPLSAKDVPAAPKEAPAPIKYDRKSLSYASTFQNPWQSRIISTIELFTGKLKVLRMIRKFEKRGAPTGQAFWRAALDTMGIDLETPQEQLDRLPKEGPVVVVANHPHGMVDGMIFADLIGRVRQDYRILTRSLLTSIDEVAGSYMIPVPFPHDPDAQRKGVEMRAKAMAHLKDGGVVCLFPSGVVASSETWWGPAVEAEWNVFTAKMIRRSGAQVVPMKFPGQNSRAYQIANKVSPMLRQGLLLHEIVHSCNKPQAPIVGHPIAQEDIDKRAENPREFMSWLRKTTLDLKD</sequence>
<feature type="domain" description="Putative acyltransferase ACT14924-like acyltransferase" evidence="2">
    <location>
        <begin position="75"/>
        <end position="233"/>
    </location>
</feature>
<organism evidence="3 4">
    <name type="scientific">Sulfitobacter aestuariivivens</name>
    <dbReference type="NCBI Taxonomy" id="2766981"/>
    <lineage>
        <taxon>Bacteria</taxon>
        <taxon>Pseudomonadati</taxon>
        <taxon>Pseudomonadota</taxon>
        <taxon>Alphaproteobacteria</taxon>
        <taxon>Rhodobacterales</taxon>
        <taxon>Roseobacteraceae</taxon>
        <taxon>Sulfitobacter</taxon>
    </lineage>
</organism>
<evidence type="ECO:0000313" key="4">
    <source>
        <dbReference type="Proteomes" id="UP000635142"/>
    </source>
</evidence>
<accession>A0A927D6K4</accession>
<dbReference type="CDD" id="cd07986">
    <property type="entry name" value="LPLAT_ACT14924-like"/>
    <property type="match status" value="1"/>
</dbReference>
<dbReference type="AlphaFoldDB" id="A0A927D6K4"/>
<dbReference type="SUPFAM" id="SSF69593">
    <property type="entry name" value="Glycerol-3-phosphate (1)-acyltransferase"/>
    <property type="match status" value="1"/>
</dbReference>
<dbReference type="GO" id="GO:0016746">
    <property type="term" value="F:acyltransferase activity"/>
    <property type="evidence" value="ECO:0007669"/>
    <property type="project" value="UniProtKB-KW"/>
</dbReference>
<gene>
    <name evidence="3" type="ORF">H9Q16_18565</name>
</gene>